<sequence>MNTWAHGIAIGLQVIALGSGLTPGQRQQMVAYLATSHGPSVITTVFLHPGEGRFMGCASLETTERDGGLSVHVYHITQVRAPMYRAVLETAGMNKGSVVIAAPYGIPGIHVLPALWAAARLAHEPVNPHVQHDAQEELAVMSQLTHHGHDAAGVVRLVTVLTQLAKRTPNLSAPQRAAEVERLARQCQVSATAVQRQQLADAIWQTIRDQQA</sequence>
<dbReference type="Pfam" id="PF06207">
    <property type="entry name" value="DUF1002"/>
    <property type="match status" value="1"/>
</dbReference>
<evidence type="ECO:0000313" key="1">
    <source>
        <dbReference type="EMBL" id="AUW92905.1"/>
    </source>
</evidence>
<dbReference type="Proteomes" id="UP000325292">
    <property type="component" value="Chromosome"/>
</dbReference>
<dbReference type="EMBL" id="CP019454">
    <property type="protein sequence ID" value="AUW92905.1"/>
    <property type="molecule type" value="Genomic_DNA"/>
</dbReference>
<protein>
    <recommendedName>
        <fullName evidence="3">ANTAR domain-containing protein</fullName>
    </recommendedName>
</protein>
<organism evidence="1 2">
    <name type="scientific">Sulfobacillus thermotolerans</name>
    <dbReference type="NCBI Taxonomy" id="338644"/>
    <lineage>
        <taxon>Bacteria</taxon>
        <taxon>Bacillati</taxon>
        <taxon>Bacillota</taxon>
        <taxon>Clostridia</taxon>
        <taxon>Eubacteriales</taxon>
        <taxon>Clostridiales Family XVII. Incertae Sedis</taxon>
        <taxon>Sulfobacillus</taxon>
    </lineage>
</organism>
<dbReference type="InterPro" id="IPR009343">
    <property type="entry name" value="DUF1002"/>
</dbReference>
<name>A0ABM6RNH4_9FIRM</name>
<reference evidence="1 2" key="1">
    <citation type="journal article" date="2019" name="Sci. Rep.">
        <title>Sulfobacillus thermotolerans: new insights into resistance and metabolic capacities of acidophilic chemolithotrophs.</title>
        <authorList>
            <person name="Panyushkina A.E."/>
            <person name="Babenko V.V."/>
            <person name="Nikitina A.S."/>
            <person name="Selezneva O.V."/>
            <person name="Tsaplina I.A."/>
            <person name="Letarova M.A."/>
            <person name="Kostryukova E.S."/>
            <person name="Letarov A.V."/>
        </authorList>
    </citation>
    <scope>NUCLEOTIDE SEQUENCE [LARGE SCALE GENOMIC DNA]</scope>
    <source>
        <strain evidence="1 2">Kr1</strain>
    </source>
</reference>
<evidence type="ECO:0008006" key="3">
    <source>
        <dbReference type="Google" id="ProtNLM"/>
    </source>
</evidence>
<accession>A0ABM6RNH4</accession>
<keyword evidence="2" id="KW-1185">Reference proteome</keyword>
<evidence type="ECO:0000313" key="2">
    <source>
        <dbReference type="Proteomes" id="UP000325292"/>
    </source>
</evidence>
<proteinExistence type="predicted"/>
<gene>
    <name evidence="1" type="ORF">BXT84_02195</name>
</gene>